<evidence type="ECO:0000313" key="1">
    <source>
        <dbReference type="EMBL" id="MCD9643435.1"/>
    </source>
</evidence>
<protein>
    <submittedName>
        <fullName evidence="1">Uncharacterized protein</fullName>
    </submittedName>
</protein>
<name>A0ABS8VB63_DATST</name>
<organism evidence="1 2">
    <name type="scientific">Datura stramonium</name>
    <name type="common">Jimsonweed</name>
    <name type="synonym">Common thornapple</name>
    <dbReference type="NCBI Taxonomy" id="4076"/>
    <lineage>
        <taxon>Eukaryota</taxon>
        <taxon>Viridiplantae</taxon>
        <taxon>Streptophyta</taxon>
        <taxon>Embryophyta</taxon>
        <taxon>Tracheophyta</taxon>
        <taxon>Spermatophyta</taxon>
        <taxon>Magnoliopsida</taxon>
        <taxon>eudicotyledons</taxon>
        <taxon>Gunneridae</taxon>
        <taxon>Pentapetalae</taxon>
        <taxon>asterids</taxon>
        <taxon>lamiids</taxon>
        <taxon>Solanales</taxon>
        <taxon>Solanaceae</taxon>
        <taxon>Solanoideae</taxon>
        <taxon>Datureae</taxon>
        <taxon>Datura</taxon>
    </lineage>
</organism>
<feature type="non-terminal residue" evidence="1">
    <location>
        <position position="1"/>
    </location>
</feature>
<sequence length="81" mass="8949">TCLGEARGEVPEPITRVVDRDRGQKLEEVVKAEDEEKNQIEAGPKLLVRIGDRSESAPPRLWCWNLLSGLVGIRVPLASMA</sequence>
<dbReference type="Proteomes" id="UP000823775">
    <property type="component" value="Unassembled WGS sequence"/>
</dbReference>
<evidence type="ECO:0000313" key="2">
    <source>
        <dbReference type="Proteomes" id="UP000823775"/>
    </source>
</evidence>
<comment type="caution">
    <text evidence="1">The sequence shown here is derived from an EMBL/GenBank/DDBJ whole genome shotgun (WGS) entry which is preliminary data.</text>
</comment>
<reference evidence="1 2" key="1">
    <citation type="journal article" date="2021" name="BMC Genomics">
        <title>Datura genome reveals duplications of psychoactive alkaloid biosynthetic genes and high mutation rate following tissue culture.</title>
        <authorList>
            <person name="Rajewski A."/>
            <person name="Carter-House D."/>
            <person name="Stajich J."/>
            <person name="Litt A."/>
        </authorList>
    </citation>
    <scope>NUCLEOTIDE SEQUENCE [LARGE SCALE GENOMIC DNA]</scope>
    <source>
        <strain evidence="1">AR-01</strain>
    </source>
</reference>
<gene>
    <name evidence="1" type="ORF">HAX54_030902</name>
</gene>
<dbReference type="EMBL" id="JACEIK010003885">
    <property type="protein sequence ID" value="MCD9643435.1"/>
    <property type="molecule type" value="Genomic_DNA"/>
</dbReference>
<proteinExistence type="predicted"/>
<feature type="non-terminal residue" evidence="1">
    <location>
        <position position="81"/>
    </location>
</feature>
<accession>A0ABS8VB63</accession>
<keyword evidence="2" id="KW-1185">Reference proteome</keyword>